<organism evidence="2 3">
    <name type="scientific">Propionigenium maris DSM 9537</name>
    <dbReference type="NCBI Taxonomy" id="1123000"/>
    <lineage>
        <taxon>Bacteria</taxon>
        <taxon>Fusobacteriati</taxon>
        <taxon>Fusobacteriota</taxon>
        <taxon>Fusobacteriia</taxon>
        <taxon>Fusobacteriales</taxon>
        <taxon>Fusobacteriaceae</taxon>
        <taxon>Propionigenium</taxon>
    </lineage>
</organism>
<proteinExistence type="predicted"/>
<feature type="domain" description="PhnA protein N-terminal proteobacterial" evidence="1">
    <location>
        <begin position="21"/>
        <end position="69"/>
    </location>
</feature>
<name>A0A9W6LLX9_9FUSO</name>
<evidence type="ECO:0000259" key="1">
    <source>
        <dbReference type="SMART" id="SM00782"/>
    </source>
</evidence>
<evidence type="ECO:0000313" key="3">
    <source>
        <dbReference type="Proteomes" id="UP001144471"/>
    </source>
</evidence>
<dbReference type="InterPro" id="IPR013991">
    <property type="entry name" value="PhnaA_N_proteobac"/>
</dbReference>
<evidence type="ECO:0000313" key="2">
    <source>
        <dbReference type="EMBL" id="GLI55204.1"/>
    </source>
</evidence>
<keyword evidence="3" id="KW-1185">Reference proteome</keyword>
<dbReference type="SMART" id="SM00782">
    <property type="entry name" value="PhnA_Zn_Ribbon"/>
    <property type="match status" value="1"/>
</dbReference>
<gene>
    <name evidence="2" type="ORF">PM10SUCC1_07190</name>
</gene>
<dbReference type="EMBL" id="BSDY01000003">
    <property type="protein sequence ID" value="GLI55204.1"/>
    <property type="molecule type" value="Genomic_DNA"/>
</dbReference>
<accession>A0A9W6LLX9</accession>
<dbReference type="AlphaFoldDB" id="A0A9W6LLX9"/>
<sequence length="133" mass="15163">MARGYDNDRERKSKVSFFGKDLARRSKSCCELCEVSGEKLEVFEVPPVPEEPDFDRCIFICSSCKNLLENIDKADENDVRFLNNSIWSEVEMVKAVSVAALRKLEAKHPWASDILDTAYIDVDIEEKIDGIDL</sequence>
<dbReference type="RefSeq" id="WP_281833528.1">
    <property type="nucleotide sequence ID" value="NZ_BSDY01000003.1"/>
</dbReference>
<dbReference type="Proteomes" id="UP001144471">
    <property type="component" value="Unassembled WGS sequence"/>
</dbReference>
<protein>
    <recommendedName>
        <fullName evidence="1">PhnA protein N-terminal proteobacterial domain-containing protein</fullName>
    </recommendedName>
</protein>
<comment type="caution">
    <text evidence="2">The sequence shown here is derived from an EMBL/GenBank/DDBJ whole genome shotgun (WGS) entry which is preliminary data.</text>
</comment>
<reference evidence="2" key="1">
    <citation type="submission" date="2022-12" db="EMBL/GenBank/DDBJ databases">
        <title>Reference genome sequencing for broad-spectrum identification of bacterial and archaeal isolates by mass spectrometry.</title>
        <authorList>
            <person name="Sekiguchi Y."/>
            <person name="Tourlousse D.M."/>
        </authorList>
    </citation>
    <scope>NUCLEOTIDE SEQUENCE</scope>
    <source>
        <strain evidence="2">10succ1</strain>
    </source>
</reference>